<dbReference type="Proteomes" id="UP000318582">
    <property type="component" value="Unassembled WGS sequence"/>
</dbReference>
<feature type="transmembrane region" description="Helical" evidence="3">
    <location>
        <begin position="305"/>
        <end position="323"/>
    </location>
</feature>
<feature type="region of interest" description="Disordered" evidence="2">
    <location>
        <begin position="1"/>
        <end position="20"/>
    </location>
</feature>
<dbReference type="GO" id="GO:0022857">
    <property type="term" value="F:transmembrane transporter activity"/>
    <property type="evidence" value="ECO:0007669"/>
    <property type="project" value="InterPro"/>
</dbReference>
<keyword evidence="3" id="KW-1133">Transmembrane helix</keyword>
<feature type="transmembrane region" description="Helical" evidence="3">
    <location>
        <begin position="266"/>
        <end position="285"/>
    </location>
</feature>
<dbReference type="InterPro" id="IPR011701">
    <property type="entry name" value="MFS"/>
</dbReference>
<dbReference type="Gene3D" id="1.20.1250.20">
    <property type="entry name" value="MFS general substrate transporter like domains"/>
    <property type="match status" value="1"/>
</dbReference>
<evidence type="ECO:0000313" key="6">
    <source>
        <dbReference type="Proteomes" id="UP000318582"/>
    </source>
</evidence>
<comment type="subcellular location">
    <subcellularLocation>
        <location evidence="1">Membrane</location>
        <topology evidence="1">Multi-pass membrane protein</topology>
    </subcellularLocation>
</comment>
<evidence type="ECO:0000256" key="1">
    <source>
        <dbReference type="ARBA" id="ARBA00004141"/>
    </source>
</evidence>
<dbReference type="Pfam" id="PF07690">
    <property type="entry name" value="MFS_1"/>
    <property type="match status" value="2"/>
</dbReference>
<dbReference type="GO" id="GO:0016020">
    <property type="term" value="C:membrane"/>
    <property type="evidence" value="ECO:0007669"/>
    <property type="project" value="UniProtKB-SubCell"/>
</dbReference>
<feature type="transmembrane region" description="Helical" evidence="3">
    <location>
        <begin position="40"/>
        <end position="60"/>
    </location>
</feature>
<dbReference type="PROSITE" id="PS50850">
    <property type="entry name" value="MFS"/>
    <property type="match status" value="1"/>
</dbReference>
<feature type="transmembrane region" description="Helical" evidence="3">
    <location>
        <begin position="80"/>
        <end position="99"/>
    </location>
</feature>
<sequence length="473" mass="50484">MKSTSADGSREQHTGPVAQFNVEDSDRETIGSGLSRKSQLLFVQNIACVSLAWSLGYIVQFIHISSSVVIAKELVNNDRLATIPVGLTYIGTIIASFPLSVFGERVGMKRSFLLAASSGLVGAVLSFVALYIRSFALLCPALLLQGIFMGGTGILRFTAKTLSPEKYVSRSLSIIVGGAALGALVGPNIAKYTEHSIASVRYGGAYLVVIALVVLQMITISLVRFPNSAKEAEARSVTDTSIVGAISAKGENRSEIISRLMRNSTFQIALIAGVVSYMTMTLFMAPVPLSMLSNGYTYHDQANVLMSHLLGMFAPSLFTGYFIEKLGAFRMITAGFLLMIIGAGLLLAELSLLVYFSGETLIGLGWNFAYITSSSMVAKVCISQRELATLQGVNDTMISMSAAVFTLASGAVYRGIGWNGLLWLGLTFLVAALLALIVLFVKVSTLALNAGATRVVLVERAHSASKNHSDERV</sequence>
<evidence type="ECO:0000259" key="4">
    <source>
        <dbReference type="PROSITE" id="PS50850"/>
    </source>
</evidence>
<feature type="transmembrane region" description="Helical" evidence="3">
    <location>
        <begin position="422"/>
        <end position="441"/>
    </location>
</feature>
<dbReference type="EMBL" id="QEAQ01000045">
    <property type="protein sequence ID" value="TPX57928.1"/>
    <property type="molecule type" value="Genomic_DNA"/>
</dbReference>
<evidence type="ECO:0000256" key="3">
    <source>
        <dbReference type="SAM" id="Phobius"/>
    </source>
</evidence>
<dbReference type="InterPro" id="IPR020846">
    <property type="entry name" value="MFS_dom"/>
</dbReference>
<accession>A0A507E475</accession>
<organism evidence="5 6">
    <name type="scientific">Powellomyces hirtus</name>
    <dbReference type="NCBI Taxonomy" id="109895"/>
    <lineage>
        <taxon>Eukaryota</taxon>
        <taxon>Fungi</taxon>
        <taxon>Fungi incertae sedis</taxon>
        <taxon>Chytridiomycota</taxon>
        <taxon>Chytridiomycota incertae sedis</taxon>
        <taxon>Chytridiomycetes</taxon>
        <taxon>Spizellomycetales</taxon>
        <taxon>Powellomycetaceae</taxon>
        <taxon>Powellomyces</taxon>
    </lineage>
</organism>
<feature type="transmembrane region" description="Helical" evidence="3">
    <location>
        <begin position="205"/>
        <end position="225"/>
    </location>
</feature>
<feature type="transmembrane region" description="Helical" evidence="3">
    <location>
        <begin position="394"/>
        <end position="416"/>
    </location>
</feature>
<reference evidence="5 6" key="1">
    <citation type="journal article" date="2019" name="Sci. Rep.">
        <title>Comparative genomics of chytrid fungi reveal insights into the obligate biotrophic and pathogenic lifestyle of Synchytrium endobioticum.</title>
        <authorList>
            <person name="van de Vossenberg B.T.L.H."/>
            <person name="Warris S."/>
            <person name="Nguyen H.D.T."/>
            <person name="van Gent-Pelzer M.P.E."/>
            <person name="Joly D.L."/>
            <person name="van de Geest H.C."/>
            <person name="Bonants P.J.M."/>
            <person name="Smith D.S."/>
            <person name="Levesque C.A."/>
            <person name="van der Lee T.A.J."/>
        </authorList>
    </citation>
    <scope>NUCLEOTIDE SEQUENCE [LARGE SCALE GENOMIC DNA]</scope>
    <source>
        <strain evidence="5 6">CBS 809.83</strain>
    </source>
</reference>
<protein>
    <recommendedName>
        <fullName evidence="4">Major facilitator superfamily (MFS) profile domain-containing protein</fullName>
    </recommendedName>
</protein>
<keyword evidence="3" id="KW-0812">Transmembrane</keyword>
<comment type="caution">
    <text evidence="5">The sequence shown here is derived from an EMBL/GenBank/DDBJ whole genome shotgun (WGS) entry which is preliminary data.</text>
</comment>
<dbReference type="InterPro" id="IPR036259">
    <property type="entry name" value="MFS_trans_sf"/>
</dbReference>
<dbReference type="AlphaFoldDB" id="A0A507E475"/>
<proteinExistence type="predicted"/>
<dbReference type="PANTHER" id="PTHR23534">
    <property type="entry name" value="MFS PERMEASE"/>
    <property type="match status" value="1"/>
</dbReference>
<dbReference type="PANTHER" id="PTHR23534:SF1">
    <property type="entry name" value="MAJOR FACILITATOR SUPERFAMILY PROTEIN"/>
    <property type="match status" value="1"/>
</dbReference>
<keyword evidence="3" id="KW-0472">Membrane</keyword>
<keyword evidence="6" id="KW-1185">Reference proteome</keyword>
<evidence type="ECO:0000256" key="2">
    <source>
        <dbReference type="SAM" id="MobiDB-lite"/>
    </source>
</evidence>
<evidence type="ECO:0000313" key="5">
    <source>
        <dbReference type="EMBL" id="TPX57928.1"/>
    </source>
</evidence>
<name>A0A507E475_9FUNG</name>
<feature type="domain" description="Major facilitator superfamily (MFS) profile" evidence="4">
    <location>
        <begin position="265"/>
        <end position="473"/>
    </location>
</feature>
<feature type="transmembrane region" description="Helical" evidence="3">
    <location>
        <begin position="335"/>
        <end position="356"/>
    </location>
</feature>
<feature type="transmembrane region" description="Helical" evidence="3">
    <location>
        <begin position="111"/>
        <end position="129"/>
    </location>
</feature>
<gene>
    <name evidence="5" type="ORF">PhCBS80983_g03512</name>
</gene>
<dbReference type="SUPFAM" id="SSF103473">
    <property type="entry name" value="MFS general substrate transporter"/>
    <property type="match status" value="1"/>
</dbReference>
<feature type="transmembrane region" description="Helical" evidence="3">
    <location>
        <begin position="362"/>
        <end position="382"/>
    </location>
</feature>
<feature type="transmembrane region" description="Helical" evidence="3">
    <location>
        <begin position="135"/>
        <end position="155"/>
    </location>
</feature>
<feature type="transmembrane region" description="Helical" evidence="3">
    <location>
        <begin position="167"/>
        <end position="185"/>
    </location>
</feature>